<comment type="caution">
    <text evidence="5">The sequence shown here is derived from an EMBL/GenBank/DDBJ whole genome shotgun (WGS) entry which is preliminary data.</text>
</comment>
<evidence type="ECO:0000313" key="5">
    <source>
        <dbReference type="EMBL" id="MFC3211616.1"/>
    </source>
</evidence>
<dbReference type="EMBL" id="JBHRUJ010000016">
    <property type="protein sequence ID" value="MFC3211616.1"/>
    <property type="molecule type" value="Genomic_DNA"/>
</dbReference>
<keyword evidence="1" id="KW-0813">Transport</keyword>
<evidence type="ECO:0000313" key="6">
    <source>
        <dbReference type="Proteomes" id="UP001595625"/>
    </source>
</evidence>
<name>A0ABV7KQA5_PLAOK</name>
<proteinExistence type="predicted"/>
<dbReference type="Gene3D" id="3.40.50.300">
    <property type="entry name" value="P-loop containing nucleotide triphosphate hydrolases"/>
    <property type="match status" value="1"/>
</dbReference>
<dbReference type="InterPro" id="IPR003439">
    <property type="entry name" value="ABC_transporter-like_ATP-bd"/>
</dbReference>
<reference evidence="6" key="1">
    <citation type="journal article" date="2019" name="Int. J. Syst. Evol. Microbiol.">
        <title>The Global Catalogue of Microorganisms (GCM) 10K type strain sequencing project: providing services to taxonomists for standard genome sequencing and annotation.</title>
        <authorList>
            <consortium name="The Broad Institute Genomics Platform"/>
            <consortium name="The Broad Institute Genome Sequencing Center for Infectious Disease"/>
            <person name="Wu L."/>
            <person name="Ma J."/>
        </authorList>
    </citation>
    <scope>NUCLEOTIDE SEQUENCE [LARGE SCALE GENOMIC DNA]</scope>
    <source>
        <strain evidence="6">CCM 320</strain>
    </source>
</reference>
<evidence type="ECO:0000259" key="4">
    <source>
        <dbReference type="PROSITE" id="PS50893"/>
    </source>
</evidence>
<protein>
    <submittedName>
        <fullName evidence="5">ABC transporter ATP-binding protein</fullName>
    </submittedName>
</protein>
<organism evidence="5 6">
    <name type="scientific">Planomicrobium okeanokoites</name>
    <name type="common">Planococcus okeanokoites</name>
    <name type="synonym">Flavobacterium okeanokoites</name>
    <dbReference type="NCBI Taxonomy" id="244"/>
    <lineage>
        <taxon>Bacteria</taxon>
        <taxon>Bacillati</taxon>
        <taxon>Bacillota</taxon>
        <taxon>Bacilli</taxon>
        <taxon>Bacillales</taxon>
        <taxon>Caryophanaceae</taxon>
        <taxon>Planomicrobium</taxon>
    </lineage>
</organism>
<dbReference type="InterPro" id="IPR027417">
    <property type="entry name" value="P-loop_NTPase"/>
</dbReference>
<dbReference type="InterPro" id="IPR008995">
    <property type="entry name" value="Mo/tungstate-bd_C_term_dom"/>
</dbReference>
<keyword evidence="6" id="KW-1185">Reference proteome</keyword>
<dbReference type="InterPro" id="IPR017871">
    <property type="entry name" value="ABC_transporter-like_CS"/>
</dbReference>
<accession>A0ABV7KQA5</accession>
<dbReference type="InterPro" id="IPR003593">
    <property type="entry name" value="AAA+_ATPase"/>
</dbReference>
<dbReference type="Proteomes" id="UP001595625">
    <property type="component" value="Unassembled WGS sequence"/>
</dbReference>
<dbReference type="SUPFAM" id="SSF50331">
    <property type="entry name" value="MOP-like"/>
    <property type="match status" value="1"/>
</dbReference>
<dbReference type="InterPro" id="IPR050093">
    <property type="entry name" value="ABC_SmlMolc_Importer"/>
</dbReference>
<dbReference type="PANTHER" id="PTHR42781:SF4">
    <property type="entry name" value="SPERMIDINE_PUTRESCINE IMPORT ATP-BINDING PROTEIN POTA"/>
    <property type="match status" value="1"/>
</dbReference>
<dbReference type="PROSITE" id="PS00211">
    <property type="entry name" value="ABC_TRANSPORTER_1"/>
    <property type="match status" value="1"/>
</dbReference>
<dbReference type="SUPFAM" id="SSF52540">
    <property type="entry name" value="P-loop containing nucleoside triphosphate hydrolases"/>
    <property type="match status" value="1"/>
</dbReference>
<dbReference type="Pfam" id="PF00005">
    <property type="entry name" value="ABC_tran"/>
    <property type="match status" value="1"/>
</dbReference>
<gene>
    <name evidence="5" type="ORF">ACFOEJ_11070</name>
</gene>
<dbReference type="GO" id="GO:0005524">
    <property type="term" value="F:ATP binding"/>
    <property type="evidence" value="ECO:0007669"/>
    <property type="project" value="UniProtKB-KW"/>
</dbReference>
<dbReference type="PROSITE" id="PS50893">
    <property type="entry name" value="ABC_TRANSPORTER_2"/>
    <property type="match status" value="1"/>
</dbReference>
<evidence type="ECO:0000256" key="3">
    <source>
        <dbReference type="ARBA" id="ARBA00022840"/>
    </source>
</evidence>
<keyword evidence="2" id="KW-0547">Nucleotide-binding</keyword>
<sequence length="358" mass="39607">MASLHINQIEKKFAPSKTGQQAPFALGPIDLTIREGEFFSLLGPSGCGKTTLLKLVAGLTEADAGNILFGDNDLTKVAPEARRFSMIFQQPLLFPHMTIEENAAFGLKMQKIGKKERLLEARRMLAMTGLSGFEHRYPDELSGGQQQRVALARALVAKPRLLLMDEPFSALDPGLREEMRELLGTIQHELGVTVLFVTHDRQEAFELSDRIGIMGGGRLLQVGTPVDLYERPESTTVASFLGLKNIVEGTVHSRNFESHDGQISINTGQELADGRYCLIFRPETLMPATFGNQATVPSVQFTGKVSKLKFNQGTYVALVQAGDEMLECMVTRDQAENMEVGQLIKIFVKQSDLQFVEY</sequence>
<dbReference type="SMART" id="SM00382">
    <property type="entry name" value="AAA"/>
    <property type="match status" value="1"/>
</dbReference>
<evidence type="ECO:0000256" key="1">
    <source>
        <dbReference type="ARBA" id="ARBA00022448"/>
    </source>
</evidence>
<dbReference type="PANTHER" id="PTHR42781">
    <property type="entry name" value="SPERMIDINE/PUTRESCINE IMPORT ATP-BINDING PROTEIN POTA"/>
    <property type="match status" value="1"/>
</dbReference>
<evidence type="ECO:0000256" key="2">
    <source>
        <dbReference type="ARBA" id="ARBA00022741"/>
    </source>
</evidence>
<keyword evidence="3 5" id="KW-0067">ATP-binding</keyword>
<dbReference type="RefSeq" id="WP_117312239.1">
    <property type="nucleotide sequence ID" value="NZ_JBHRUJ010000016.1"/>
</dbReference>
<feature type="domain" description="ABC transporter" evidence="4">
    <location>
        <begin position="4"/>
        <end position="241"/>
    </location>
</feature>